<reference evidence="2" key="1">
    <citation type="submission" date="2021-03" db="EMBL/GenBank/DDBJ databases">
        <authorList>
            <person name="Tagirdzhanova G."/>
        </authorList>
    </citation>
    <scope>NUCLEOTIDE SEQUENCE</scope>
</reference>
<dbReference type="InterPro" id="IPR039683">
    <property type="entry name" value="Lsm12-like"/>
</dbReference>
<protein>
    <recommendedName>
        <fullName evidence="1">AD domain-containing protein</fullName>
    </recommendedName>
</protein>
<dbReference type="PANTHER" id="PTHR13542">
    <property type="entry name" value="LSM12 HOMOLOG"/>
    <property type="match status" value="1"/>
</dbReference>
<dbReference type="PROSITE" id="PS52001">
    <property type="entry name" value="AD"/>
    <property type="match status" value="1"/>
</dbReference>
<dbReference type="InterPro" id="IPR019181">
    <property type="entry name" value="LSM12_ABD"/>
</dbReference>
<dbReference type="Proteomes" id="UP000664521">
    <property type="component" value="Unassembled WGS sequence"/>
</dbReference>
<evidence type="ECO:0000313" key="3">
    <source>
        <dbReference type="Proteomes" id="UP000664521"/>
    </source>
</evidence>
<comment type="caution">
    <text evidence="2">The sequence shown here is derived from an EMBL/GenBank/DDBJ whole genome shotgun (WGS) entry which is preliminary data.</text>
</comment>
<accession>A0A8H3IB30</accession>
<dbReference type="AlphaFoldDB" id="A0A8H3IB30"/>
<keyword evidence="3" id="KW-1185">Reference proteome</keyword>
<dbReference type="Pfam" id="PF09793">
    <property type="entry name" value="AD"/>
    <property type="match status" value="1"/>
</dbReference>
<name>A0A8H3IB30_9LECA</name>
<organism evidence="2 3">
    <name type="scientific">Heterodermia speciosa</name>
    <dbReference type="NCBI Taxonomy" id="116794"/>
    <lineage>
        <taxon>Eukaryota</taxon>
        <taxon>Fungi</taxon>
        <taxon>Dikarya</taxon>
        <taxon>Ascomycota</taxon>
        <taxon>Pezizomycotina</taxon>
        <taxon>Lecanoromycetes</taxon>
        <taxon>OSLEUM clade</taxon>
        <taxon>Lecanoromycetidae</taxon>
        <taxon>Caliciales</taxon>
        <taxon>Physciaceae</taxon>
        <taxon>Heterodermia</taxon>
    </lineage>
</organism>
<dbReference type="EMBL" id="CAJPDS010000005">
    <property type="protein sequence ID" value="CAF9906999.1"/>
    <property type="molecule type" value="Genomic_DNA"/>
</dbReference>
<evidence type="ECO:0000259" key="1">
    <source>
        <dbReference type="PROSITE" id="PS52001"/>
    </source>
</evidence>
<proteinExistence type="predicted"/>
<feature type="domain" description="AD" evidence="1">
    <location>
        <begin position="112"/>
        <end position="208"/>
    </location>
</feature>
<sequence length="234" mass="24631">MLMADTKRQNAGGKFPIATPQIGASNLVSVETAMSSAIGARIRLETTLSANPVLEGTLFTVCPATNLVAIAISTTSSQTHHILPISSIVNFTLLSTTSPGPPPFTNAFPQITPLDTAALLRRADAAVARMKEVAARKNKSVSKEAQDIFDGLSRTLPTRWDGTNMVVNDGVVISAPYRAEDCRAGAGQHAGMLSRVKKVLENERKRLGEKSSKVALPAIPAIPNVLPGGPRKGG</sequence>
<dbReference type="OrthoDB" id="1057137at2759"/>
<dbReference type="SMART" id="SM00995">
    <property type="entry name" value="AD"/>
    <property type="match status" value="1"/>
</dbReference>
<evidence type="ECO:0000313" key="2">
    <source>
        <dbReference type="EMBL" id="CAF9906999.1"/>
    </source>
</evidence>
<dbReference type="InterPro" id="IPR047574">
    <property type="entry name" value="AD"/>
</dbReference>
<gene>
    <name evidence="2" type="ORF">HETSPECPRED_007015</name>
</gene>